<evidence type="ECO:0000313" key="1">
    <source>
        <dbReference type="EMBL" id="CAB9520184.1"/>
    </source>
</evidence>
<proteinExistence type="predicted"/>
<dbReference type="Proteomes" id="UP001153069">
    <property type="component" value="Unassembled WGS sequence"/>
</dbReference>
<protein>
    <submittedName>
        <fullName evidence="1">Uncharacterized protein</fullName>
    </submittedName>
</protein>
<reference evidence="1" key="1">
    <citation type="submission" date="2020-06" db="EMBL/GenBank/DDBJ databases">
        <authorList>
            <consortium name="Plant Systems Biology data submission"/>
        </authorList>
    </citation>
    <scope>NUCLEOTIDE SEQUENCE</scope>
    <source>
        <strain evidence="1">D6</strain>
    </source>
</reference>
<dbReference type="EMBL" id="CAICTM010001079">
    <property type="protein sequence ID" value="CAB9520184.1"/>
    <property type="molecule type" value="Genomic_DNA"/>
</dbReference>
<evidence type="ECO:0000313" key="2">
    <source>
        <dbReference type="Proteomes" id="UP001153069"/>
    </source>
</evidence>
<organism evidence="1 2">
    <name type="scientific">Seminavis robusta</name>
    <dbReference type="NCBI Taxonomy" id="568900"/>
    <lineage>
        <taxon>Eukaryota</taxon>
        <taxon>Sar</taxon>
        <taxon>Stramenopiles</taxon>
        <taxon>Ochrophyta</taxon>
        <taxon>Bacillariophyta</taxon>
        <taxon>Bacillariophyceae</taxon>
        <taxon>Bacillariophycidae</taxon>
        <taxon>Naviculales</taxon>
        <taxon>Naviculaceae</taxon>
        <taxon>Seminavis</taxon>
    </lineage>
</organism>
<name>A0A9N8EJD7_9STRA</name>
<comment type="caution">
    <text evidence="1">The sequence shown here is derived from an EMBL/GenBank/DDBJ whole genome shotgun (WGS) entry which is preliminary data.</text>
</comment>
<gene>
    <name evidence="1" type="ORF">SEMRO_1081_G239061.1</name>
</gene>
<keyword evidence="2" id="KW-1185">Reference proteome</keyword>
<accession>A0A9N8EJD7</accession>
<sequence>MDTTGAASLRNCRRHRLRRRTSLEMKCQATSGQGKRILLSTASRSTFALAVSMICASAWFVSMGVCSTGVTALLIQSAQESLVVFNRDHQLLEHSIEELKMGTAAAKQELYLSQSSCLLERTTHFEIFQSPTGGGMLNEVDLDLDFD</sequence>
<dbReference type="AlphaFoldDB" id="A0A9N8EJD7"/>